<proteinExistence type="predicted"/>
<feature type="compositionally biased region" description="Acidic residues" evidence="1">
    <location>
        <begin position="19"/>
        <end position="28"/>
    </location>
</feature>
<evidence type="ECO:0000256" key="1">
    <source>
        <dbReference type="SAM" id="MobiDB-lite"/>
    </source>
</evidence>
<gene>
    <name evidence="2" type="ORF">PVAP13_6KG267000</name>
</gene>
<dbReference type="EMBL" id="CM029047">
    <property type="protein sequence ID" value="KAG2584034.1"/>
    <property type="molecule type" value="Genomic_DNA"/>
</dbReference>
<evidence type="ECO:0000313" key="3">
    <source>
        <dbReference type="Proteomes" id="UP000823388"/>
    </source>
</evidence>
<evidence type="ECO:0000313" key="2">
    <source>
        <dbReference type="EMBL" id="KAG2584034.1"/>
    </source>
</evidence>
<protein>
    <submittedName>
        <fullName evidence="2">Uncharacterized protein</fullName>
    </submittedName>
</protein>
<feature type="region of interest" description="Disordered" evidence="1">
    <location>
        <begin position="1"/>
        <end position="53"/>
    </location>
</feature>
<comment type="caution">
    <text evidence="2">The sequence shown here is derived from an EMBL/GenBank/DDBJ whole genome shotgun (WGS) entry which is preliminary data.</text>
</comment>
<reference evidence="2" key="1">
    <citation type="submission" date="2020-05" db="EMBL/GenBank/DDBJ databases">
        <title>WGS assembly of Panicum virgatum.</title>
        <authorList>
            <person name="Lovell J.T."/>
            <person name="Jenkins J."/>
            <person name="Shu S."/>
            <person name="Juenger T.E."/>
            <person name="Schmutz J."/>
        </authorList>
    </citation>
    <scope>NUCLEOTIDE SEQUENCE</scope>
    <source>
        <strain evidence="2">AP13</strain>
    </source>
</reference>
<accession>A0A8T0RF20</accession>
<dbReference type="AlphaFoldDB" id="A0A8T0RF20"/>
<dbReference type="Proteomes" id="UP000823388">
    <property type="component" value="Chromosome 6K"/>
</dbReference>
<organism evidence="2 3">
    <name type="scientific">Panicum virgatum</name>
    <name type="common">Blackwell switchgrass</name>
    <dbReference type="NCBI Taxonomy" id="38727"/>
    <lineage>
        <taxon>Eukaryota</taxon>
        <taxon>Viridiplantae</taxon>
        <taxon>Streptophyta</taxon>
        <taxon>Embryophyta</taxon>
        <taxon>Tracheophyta</taxon>
        <taxon>Spermatophyta</taxon>
        <taxon>Magnoliopsida</taxon>
        <taxon>Liliopsida</taxon>
        <taxon>Poales</taxon>
        <taxon>Poaceae</taxon>
        <taxon>PACMAD clade</taxon>
        <taxon>Panicoideae</taxon>
        <taxon>Panicodae</taxon>
        <taxon>Paniceae</taxon>
        <taxon>Panicinae</taxon>
        <taxon>Panicum</taxon>
        <taxon>Panicum sect. Hiantes</taxon>
    </lineage>
</organism>
<name>A0A8T0RF20_PANVG</name>
<sequence>MTSTPLLAKEKRAISETNAEGELEDSDCETIMPSDKKARTARKLSMTASEDDE</sequence>
<keyword evidence="3" id="KW-1185">Reference proteome</keyword>